<dbReference type="EMBL" id="CP021780">
    <property type="protein sequence ID" value="ASA23697.1"/>
    <property type="molecule type" value="Genomic_DNA"/>
</dbReference>
<dbReference type="Proteomes" id="UP000249890">
    <property type="component" value="Chromosome"/>
</dbReference>
<dbReference type="KEGG" id="pdh:B9T62_24645"/>
<protein>
    <submittedName>
        <fullName evidence="1">Uncharacterized protein</fullName>
    </submittedName>
</protein>
<reference evidence="1 2" key="1">
    <citation type="submission" date="2017-06" db="EMBL/GenBank/DDBJ databases">
        <title>Complete genome sequence of Paenibacillus donghaensis KCTC 13049T isolated from East Sea sediment, South Korea.</title>
        <authorList>
            <person name="Jung B.K."/>
            <person name="Hong S.-J."/>
            <person name="Shin J.-H."/>
        </authorList>
    </citation>
    <scope>NUCLEOTIDE SEQUENCE [LARGE SCALE GENOMIC DNA]</scope>
    <source>
        <strain evidence="1 2">KCTC 13049</strain>
    </source>
</reference>
<dbReference type="OrthoDB" id="2607182at2"/>
<name>A0A2Z2KDF6_9BACL</name>
<gene>
    <name evidence="1" type="ORF">B9T62_24645</name>
</gene>
<evidence type="ECO:0000313" key="2">
    <source>
        <dbReference type="Proteomes" id="UP000249890"/>
    </source>
</evidence>
<sequence>MTKRIQAYFRTEDEAVGAQTSLIAYNLENSEVSRLTDPLNTSRSQGRNILLPLVPYNNASTGGGIMGASGASGTVANAAFAPGLVIPDAAGHRDLAEDKGPVDDDVKVLNSEEVTDGDLDDLHYVMDLKVPEAQFDEVVRTLRGKHAFVEVFES</sequence>
<evidence type="ECO:0000313" key="1">
    <source>
        <dbReference type="EMBL" id="ASA23697.1"/>
    </source>
</evidence>
<proteinExistence type="predicted"/>
<accession>A0A2Z2KDF6</accession>
<dbReference type="AlphaFoldDB" id="A0A2Z2KDF6"/>
<organism evidence="1 2">
    <name type="scientific">Paenibacillus donghaensis</name>
    <dbReference type="NCBI Taxonomy" id="414771"/>
    <lineage>
        <taxon>Bacteria</taxon>
        <taxon>Bacillati</taxon>
        <taxon>Bacillota</taxon>
        <taxon>Bacilli</taxon>
        <taxon>Bacillales</taxon>
        <taxon>Paenibacillaceae</taxon>
        <taxon>Paenibacillus</taxon>
    </lineage>
</organism>
<dbReference type="RefSeq" id="WP_087917684.1">
    <property type="nucleotide sequence ID" value="NZ_CP021780.1"/>
</dbReference>
<keyword evidence="2" id="KW-1185">Reference proteome</keyword>